<dbReference type="SUPFAM" id="SSF52540">
    <property type="entry name" value="P-loop containing nucleoside triphosphate hydrolases"/>
    <property type="match status" value="1"/>
</dbReference>
<evidence type="ECO:0000313" key="6">
    <source>
        <dbReference type="EMBL" id="OGZ62490.1"/>
    </source>
</evidence>
<evidence type="ECO:0000313" key="7">
    <source>
        <dbReference type="Proteomes" id="UP000176770"/>
    </source>
</evidence>
<sequence length="232" mass="26799">MKKNILITGEPKSGKSTLLRKITEDIPNKIGFVTNEISENNGRVGFEIETHSQQKKVLAHINFKTPHKVSRYFVDIQNLESVVSEVSKFKNDDFLYLDEIGQMQLFSDQFKELVLKYLNSQNTCLATLSCVFEDDFTKSIKEREDIIIVEISSENRNEKEKFLRQLIKKVGKAKGYISEPQRFNRKGSQVELRSEHDIRILSLTGSDWSCVCDFYKEYGICSHAIAVQEVFK</sequence>
<evidence type="ECO:0000256" key="2">
    <source>
        <dbReference type="ARBA" id="ARBA00022801"/>
    </source>
</evidence>
<dbReference type="PANTHER" id="PTHR43146:SF1">
    <property type="entry name" value="CANCER-RELATED NUCLEOSIDE-TRIPHOSPHATASE"/>
    <property type="match status" value="1"/>
</dbReference>
<dbReference type="EMBL" id="MHOK01000001">
    <property type="protein sequence ID" value="OGZ62490.1"/>
    <property type="molecule type" value="Genomic_DNA"/>
</dbReference>
<dbReference type="AlphaFoldDB" id="A0A1G2HJL3"/>
<organism evidence="6 7">
    <name type="scientific">Candidatus Spechtbacteria bacterium RIFCSPLOWO2_12_FULL_38_22</name>
    <dbReference type="NCBI Taxonomy" id="1802165"/>
    <lineage>
        <taxon>Bacteria</taxon>
        <taxon>Candidatus Spechtiibacteriota</taxon>
    </lineage>
</organism>
<protein>
    <recommendedName>
        <fullName evidence="5">SWIM-type domain-containing protein</fullName>
    </recommendedName>
</protein>
<dbReference type="Proteomes" id="UP000176770">
    <property type="component" value="Unassembled WGS sequence"/>
</dbReference>
<dbReference type="Pfam" id="PF03266">
    <property type="entry name" value="NTPase_1"/>
    <property type="match status" value="1"/>
</dbReference>
<dbReference type="GO" id="GO:0008270">
    <property type="term" value="F:zinc ion binding"/>
    <property type="evidence" value="ECO:0007669"/>
    <property type="project" value="UniProtKB-KW"/>
</dbReference>
<evidence type="ECO:0000259" key="5">
    <source>
        <dbReference type="PROSITE" id="PS50966"/>
    </source>
</evidence>
<gene>
    <name evidence="6" type="ORF">A3F94_01765</name>
</gene>
<keyword evidence="4" id="KW-0862">Zinc</keyword>
<keyword evidence="4" id="KW-0863">Zinc-finger</keyword>
<feature type="domain" description="SWIM-type" evidence="5">
    <location>
        <begin position="188"/>
        <end position="232"/>
    </location>
</feature>
<keyword evidence="2" id="KW-0378">Hydrolase</keyword>
<dbReference type="InterPro" id="IPR027417">
    <property type="entry name" value="P-loop_NTPase"/>
</dbReference>
<evidence type="ECO:0000256" key="1">
    <source>
        <dbReference type="ARBA" id="ARBA00022741"/>
    </source>
</evidence>
<comment type="caution">
    <text evidence="6">The sequence shown here is derived from an EMBL/GenBank/DDBJ whole genome shotgun (WGS) entry which is preliminary data.</text>
</comment>
<dbReference type="GO" id="GO:0005524">
    <property type="term" value="F:ATP binding"/>
    <property type="evidence" value="ECO:0007669"/>
    <property type="project" value="UniProtKB-KW"/>
</dbReference>
<evidence type="ECO:0000256" key="3">
    <source>
        <dbReference type="ARBA" id="ARBA00022840"/>
    </source>
</evidence>
<dbReference type="Gene3D" id="3.40.50.300">
    <property type="entry name" value="P-loop containing nucleotide triphosphate hydrolases"/>
    <property type="match status" value="1"/>
</dbReference>
<dbReference type="PROSITE" id="PS50966">
    <property type="entry name" value="ZF_SWIM"/>
    <property type="match status" value="1"/>
</dbReference>
<dbReference type="PANTHER" id="PTHR43146">
    <property type="entry name" value="CANCER-RELATED NUCLEOSIDE-TRIPHOSPHATASE"/>
    <property type="match status" value="1"/>
</dbReference>
<name>A0A1G2HJL3_9BACT</name>
<dbReference type="SMART" id="SM00382">
    <property type="entry name" value="AAA"/>
    <property type="match status" value="1"/>
</dbReference>
<keyword evidence="3" id="KW-0067">ATP-binding</keyword>
<dbReference type="InterPro" id="IPR003593">
    <property type="entry name" value="AAA+_ATPase"/>
</dbReference>
<dbReference type="STRING" id="1802165.A3F94_01765"/>
<keyword evidence="4" id="KW-0479">Metal-binding</keyword>
<dbReference type="InterPro" id="IPR007527">
    <property type="entry name" value="Znf_SWIM"/>
</dbReference>
<dbReference type="InterPro" id="IPR004948">
    <property type="entry name" value="Nuc-triphosphatase_THEP1"/>
</dbReference>
<reference evidence="6 7" key="1">
    <citation type="journal article" date="2016" name="Nat. Commun.">
        <title>Thousands of microbial genomes shed light on interconnected biogeochemical processes in an aquifer system.</title>
        <authorList>
            <person name="Anantharaman K."/>
            <person name="Brown C.T."/>
            <person name="Hug L.A."/>
            <person name="Sharon I."/>
            <person name="Castelle C.J."/>
            <person name="Probst A.J."/>
            <person name="Thomas B.C."/>
            <person name="Singh A."/>
            <person name="Wilkins M.J."/>
            <person name="Karaoz U."/>
            <person name="Brodie E.L."/>
            <person name="Williams K.H."/>
            <person name="Hubbard S.S."/>
            <person name="Banfield J.F."/>
        </authorList>
    </citation>
    <scope>NUCLEOTIDE SEQUENCE [LARGE SCALE GENOMIC DNA]</scope>
</reference>
<dbReference type="GO" id="GO:0017111">
    <property type="term" value="F:ribonucleoside triphosphate phosphatase activity"/>
    <property type="evidence" value="ECO:0007669"/>
    <property type="project" value="InterPro"/>
</dbReference>
<accession>A0A1G2HJL3</accession>
<proteinExistence type="predicted"/>
<evidence type="ECO:0000256" key="4">
    <source>
        <dbReference type="PROSITE-ProRule" id="PRU00325"/>
    </source>
</evidence>
<keyword evidence="1" id="KW-0547">Nucleotide-binding</keyword>